<dbReference type="KEGG" id="tml:GSTUM_00003066001"/>
<evidence type="ECO:0000259" key="4">
    <source>
        <dbReference type="PROSITE" id="PS50102"/>
    </source>
</evidence>
<feature type="region of interest" description="Disordered" evidence="3">
    <location>
        <begin position="1"/>
        <end position="104"/>
    </location>
</feature>
<gene>
    <name evidence="5" type="ORF">GSTUM_00003066001</name>
</gene>
<dbReference type="FunFam" id="3.30.70.330:FF:000376">
    <property type="entry name" value="Putative RNA binding protein"/>
    <property type="match status" value="1"/>
</dbReference>
<proteinExistence type="predicted"/>
<evidence type="ECO:0000313" key="5">
    <source>
        <dbReference type="EMBL" id="CAZ80886.1"/>
    </source>
</evidence>
<dbReference type="PANTHER" id="PTHR23236:SF51">
    <property type="entry name" value="NUCLEOLAR PROTEIN 6"/>
    <property type="match status" value="1"/>
</dbReference>
<dbReference type="Proteomes" id="UP000006911">
    <property type="component" value="Unassembled WGS sequence"/>
</dbReference>
<keyword evidence="1 2" id="KW-0694">RNA-binding</keyword>
<feature type="domain" description="RRM" evidence="4">
    <location>
        <begin position="111"/>
        <end position="189"/>
    </location>
</feature>
<dbReference type="InterPro" id="IPR034228">
    <property type="entry name" value="Nop6_RRM"/>
</dbReference>
<dbReference type="InterPro" id="IPR035979">
    <property type="entry name" value="RBD_domain_sf"/>
</dbReference>
<protein>
    <submittedName>
        <fullName evidence="5">(Perigord truffle) hypothetical protein</fullName>
    </submittedName>
</protein>
<dbReference type="InterPro" id="IPR012677">
    <property type="entry name" value="Nucleotide-bd_a/b_plait_sf"/>
</dbReference>
<feature type="compositionally biased region" description="Basic and acidic residues" evidence="3">
    <location>
        <begin position="208"/>
        <end position="226"/>
    </location>
</feature>
<name>D5G8P3_TUBMM</name>
<evidence type="ECO:0000256" key="1">
    <source>
        <dbReference type="ARBA" id="ARBA00022884"/>
    </source>
</evidence>
<dbReference type="Gene3D" id="3.30.70.330">
    <property type="match status" value="1"/>
</dbReference>
<feature type="region of interest" description="Disordered" evidence="3">
    <location>
        <begin position="187"/>
        <end position="253"/>
    </location>
</feature>
<dbReference type="eggNOG" id="KOG0118">
    <property type="taxonomic scope" value="Eukaryota"/>
</dbReference>
<dbReference type="GO" id="GO:0042274">
    <property type="term" value="P:ribosomal small subunit biogenesis"/>
    <property type="evidence" value="ECO:0007669"/>
    <property type="project" value="TreeGrafter"/>
</dbReference>
<dbReference type="PROSITE" id="PS50102">
    <property type="entry name" value="RRM"/>
    <property type="match status" value="1"/>
</dbReference>
<dbReference type="HOGENOM" id="CLU_037639_0_0_1"/>
<reference evidence="5 6" key="1">
    <citation type="journal article" date="2010" name="Nature">
        <title>Perigord black truffle genome uncovers evolutionary origins and mechanisms of symbiosis.</title>
        <authorList>
            <person name="Martin F."/>
            <person name="Kohler A."/>
            <person name="Murat C."/>
            <person name="Balestrini R."/>
            <person name="Coutinho P.M."/>
            <person name="Jaillon O."/>
            <person name="Montanini B."/>
            <person name="Morin E."/>
            <person name="Noel B."/>
            <person name="Percudani R."/>
            <person name="Porcel B."/>
            <person name="Rubini A."/>
            <person name="Amicucci A."/>
            <person name="Amselem J."/>
            <person name="Anthouard V."/>
            <person name="Arcioni S."/>
            <person name="Artiguenave F."/>
            <person name="Aury J.M."/>
            <person name="Ballario P."/>
            <person name="Bolchi A."/>
            <person name="Brenna A."/>
            <person name="Brun A."/>
            <person name="Buee M."/>
            <person name="Cantarel B."/>
            <person name="Chevalier G."/>
            <person name="Couloux A."/>
            <person name="Da Silva C."/>
            <person name="Denoeud F."/>
            <person name="Duplessis S."/>
            <person name="Ghignone S."/>
            <person name="Hilselberger B."/>
            <person name="Iotti M."/>
            <person name="Marcais B."/>
            <person name="Mello A."/>
            <person name="Miranda M."/>
            <person name="Pacioni G."/>
            <person name="Quesneville H."/>
            <person name="Riccioni C."/>
            <person name="Ruotolo R."/>
            <person name="Splivallo R."/>
            <person name="Stocchi V."/>
            <person name="Tisserant E."/>
            <person name="Viscomi A.R."/>
            <person name="Zambonelli A."/>
            <person name="Zampieri E."/>
            <person name="Henrissat B."/>
            <person name="Lebrun M.H."/>
            <person name="Paolocci F."/>
            <person name="Bonfante P."/>
            <person name="Ottonello S."/>
            <person name="Wincker P."/>
        </authorList>
    </citation>
    <scope>NUCLEOTIDE SEQUENCE [LARGE SCALE GENOMIC DNA]</scope>
    <source>
        <strain evidence="5 6">Mel28</strain>
    </source>
</reference>
<dbReference type="SMART" id="SM00360">
    <property type="entry name" value="RRM"/>
    <property type="match status" value="1"/>
</dbReference>
<evidence type="ECO:0000313" key="6">
    <source>
        <dbReference type="Proteomes" id="UP000006911"/>
    </source>
</evidence>
<organism evidence="5 6">
    <name type="scientific">Tuber melanosporum (strain Mel28)</name>
    <name type="common">Perigord black truffle</name>
    <dbReference type="NCBI Taxonomy" id="656061"/>
    <lineage>
        <taxon>Eukaryota</taxon>
        <taxon>Fungi</taxon>
        <taxon>Dikarya</taxon>
        <taxon>Ascomycota</taxon>
        <taxon>Pezizomycotina</taxon>
        <taxon>Pezizomycetes</taxon>
        <taxon>Pezizales</taxon>
        <taxon>Tuberaceae</taxon>
        <taxon>Tuber</taxon>
    </lineage>
</organism>
<dbReference type="RefSeq" id="XP_002836695.1">
    <property type="nucleotide sequence ID" value="XM_002836649.1"/>
</dbReference>
<dbReference type="InParanoid" id="D5G8P3"/>
<dbReference type="AlphaFoldDB" id="D5G8P3"/>
<feature type="compositionally biased region" description="Basic and acidic residues" evidence="3">
    <location>
        <begin position="58"/>
        <end position="75"/>
    </location>
</feature>
<dbReference type="GeneID" id="9186254"/>
<dbReference type="InterPro" id="IPR000504">
    <property type="entry name" value="RRM_dom"/>
</dbReference>
<dbReference type="FunCoup" id="D5G8P3">
    <property type="interactions" value="288"/>
</dbReference>
<dbReference type="STRING" id="656061.D5G8P3"/>
<evidence type="ECO:0000256" key="2">
    <source>
        <dbReference type="PROSITE-ProRule" id="PRU00176"/>
    </source>
</evidence>
<sequence>MPTIKESHRKKRDSDKHSENDSRKKRKPKRKISDVDLEDEVEEATPTIPPAAESKEEEDTKAGSAKEEPKPEKRKENKKSKKSTDPNPPTIAGEPAEKQEDGNTTKPAHRFIVFIGNLPYTTTHPQLQSHFSSLQPSSIRLITGKAPPHTCKGFAFLEFTSYDRMKSCLAKYHHSVFLDRKINVELTAGGGGAKSKDRREKLRAKNGRLNDQRKRRTEEEEKLKGEKKAKRAAGGEGDNESGVHMSRRGNIMA</sequence>
<dbReference type="SUPFAM" id="SSF54928">
    <property type="entry name" value="RNA-binding domain, RBD"/>
    <property type="match status" value="1"/>
</dbReference>
<accession>D5G8P3</accession>
<dbReference type="PANTHER" id="PTHR23236">
    <property type="entry name" value="EUKARYOTIC TRANSLATION INITIATION FACTOR 4B/4H"/>
    <property type="match status" value="1"/>
</dbReference>
<dbReference type="OMA" id="LRFHHTM"/>
<evidence type="ECO:0000256" key="3">
    <source>
        <dbReference type="SAM" id="MobiDB-lite"/>
    </source>
</evidence>
<feature type="compositionally biased region" description="Basic and acidic residues" evidence="3">
    <location>
        <begin position="12"/>
        <end position="22"/>
    </location>
</feature>
<keyword evidence="6" id="KW-1185">Reference proteome</keyword>
<dbReference type="CDD" id="cd12400">
    <property type="entry name" value="RRM_Nop6"/>
    <property type="match status" value="1"/>
</dbReference>
<dbReference type="Pfam" id="PF00076">
    <property type="entry name" value="RRM_1"/>
    <property type="match status" value="1"/>
</dbReference>
<dbReference type="EMBL" id="FN430049">
    <property type="protein sequence ID" value="CAZ80886.1"/>
    <property type="molecule type" value="Genomic_DNA"/>
</dbReference>
<dbReference type="GO" id="GO:0005730">
    <property type="term" value="C:nucleolus"/>
    <property type="evidence" value="ECO:0007669"/>
    <property type="project" value="TreeGrafter"/>
</dbReference>
<dbReference type="GO" id="GO:0019843">
    <property type="term" value="F:rRNA binding"/>
    <property type="evidence" value="ECO:0007669"/>
    <property type="project" value="TreeGrafter"/>
</dbReference>